<evidence type="ECO:0000256" key="1">
    <source>
        <dbReference type="SAM" id="SignalP"/>
    </source>
</evidence>
<dbReference type="Pfam" id="PF14365">
    <property type="entry name" value="Neprosin_AP"/>
    <property type="match status" value="1"/>
</dbReference>
<gene>
    <name evidence="3" type="ORF">RHSIM_Rhsim05G0170100</name>
</gene>
<evidence type="ECO:0000313" key="4">
    <source>
        <dbReference type="Proteomes" id="UP000626092"/>
    </source>
</evidence>
<feature type="chain" id="PRO_5032986938" description="Neprosin activation peptide domain-containing protein" evidence="1">
    <location>
        <begin position="32"/>
        <end position="148"/>
    </location>
</feature>
<keyword evidence="1" id="KW-0732">Signal</keyword>
<dbReference type="Proteomes" id="UP000626092">
    <property type="component" value="Unassembled WGS sequence"/>
</dbReference>
<dbReference type="InterPro" id="IPR053168">
    <property type="entry name" value="Glutamic_endopeptidase"/>
</dbReference>
<dbReference type="PANTHER" id="PTHR31589">
    <property type="entry name" value="PROTEIN, PUTATIVE (DUF239)-RELATED-RELATED"/>
    <property type="match status" value="1"/>
</dbReference>
<reference evidence="3" key="1">
    <citation type="submission" date="2019-11" db="EMBL/GenBank/DDBJ databases">
        <authorList>
            <person name="Liu Y."/>
            <person name="Hou J."/>
            <person name="Li T.-Q."/>
            <person name="Guan C.-H."/>
            <person name="Wu X."/>
            <person name="Wu H.-Z."/>
            <person name="Ling F."/>
            <person name="Zhang R."/>
            <person name="Shi X.-G."/>
            <person name="Ren J.-P."/>
            <person name="Chen E.-F."/>
            <person name="Sun J.-M."/>
        </authorList>
    </citation>
    <scope>NUCLEOTIDE SEQUENCE</scope>
    <source>
        <strain evidence="3">Adult_tree_wgs_1</strain>
        <tissue evidence="3">Leaves</tissue>
    </source>
</reference>
<organism evidence="3 4">
    <name type="scientific">Rhododendron simsii</name>
    <name type="common">Sims's rhododendron</name>
    <dbReference type="NCBI Taxonomy" id="118357"/>
    <lineage>
        <taxon>Eukaryota</taxon>
        <taxon>Viridiplantae</taxon>
        <taxon>Streptophyta</taxon>
        <taxon>Embryophyta</taxon>
        <taxon>Tracheophyta</taxon>
        <taxon>Spermatophyta</taxon>
        <taxon>Magnoliopsida</taxon>
        <taxon>eudicotyledons</taxon>
        <taxon>Gunneridae</taxon>
        <taxon>Pentapetalae</taxon>
        <taxon>asterids</taxon>
        <taxon>Ericales</taxon>
        <taxon>Ericaceae</taxon>
        <taxon>Ericoideae</taxon>
        <taxon>Rhodoreae</taxon>
        <taxon>Rhododendron</taxon>
    </lineage>
</organism>
<comment type="caution">
    <text evidence="3">The sequence shown here is derived from an EMBL/GenBank/DDBJ whole genome shotgun (WGS) entry which is preliminary data.</text>
</comment>
<sequence>MGIIVIKRKRGVSTLHLLLLHFLSSFAISSGKVVGLNYTKHSRKVGSLRLSRIQSHLEKINKPPVFTIESPDGDVIDCVHKRRQPALDHPLLQNHKIQGEGCPKGTVPIRRSTVDDVPRAKSLYELGKKQVKTTRRPVIKNGDGSSAP</sequence>
<evidence type="ECO:0000259" key="2">
    <source>
        <dbReference type="Pfam" id="PF14365"/>
    </source>
</evidence>
<evidence type="ECO:0000313" key="3">
    <source>
        <dbReference type="EMBL" id="KAF7142890.1"/>
    </source>
</evidence>
<keyword evidence="4" id="KW-1185">Reference proteome</keyword>
<dbReference type="EMBL" id="WJXA01000005">
    <property type="protein sequence ID" value="KAF7142890.1"/>
    <property type="molecule type" value="Genomic_DNA"/>
</dbReference>
<dbReference type="OrthoDB" id="1858978at2759"/>
<feature type="signal peptide" evidence="1">
    <location>
        <begin position="1"/>
        <end position="31"/>
    </location>
</feature>
<dbReference type="InterPro" id="IPR025521">
    <property type="entry name" value="Neprosin_propep"/>
</dbReference>
<dbReference type="PANTHER" id="PTHR31589:SF110">
    <property type="entry name" value="PROTEIN, PUTATIVE (DUF239)-RELATED"/>
    <property type="match status" value="1"/>
</dbReference>
<proteinExistence type="predicted"/>
<feature type="domain" description="Neprosin activation peptide" evidence="2">
    <location>
        <begin position="67"/>
        <end position="98"/>
    </location>
</feature>
<dbReference type="AlphaFoldDB" id="A0A834GYF2"/>
<accession>A0A834GYF2</accession>
<protein>
    <recommendedName>
        <fullName evidence="2">Neprosin activation peptide domain-containing protein</fullName>
    </recommendedName>
</protein>
<name>A0A834GYF2_RHOSS</name>